<evidence type="ECO:0000256" key="1">
    <source>
        <dbReference type="SAM" id="Coils"/>
    </source>
</evidence>
<protein>
    <submittedName>
        <fullName evidence="3">Uncharacterized protein</fullName>
    </submittedName>
</protein>
<sequence>MADDDHKIDRDVAAELITAAEQPQTVRNYIPDLKSKIFFSENWDVMLAAAPVCLELLGSCIALSTTEFGVTTLTPPPNKGGKFTYLGYTDLKTCLVDVSNHGRNSFIVARDQMARIQKRSKYAVESTKRIFGALNASPPSLAVVKIEMETLTESAKESTEAAVKMHEAFQYWLLYVQELHVACQAAEGKYDADFKLVKNKEAAAKFNEELQKKRVEMADKMLKKYEKQMDDDHKIFKEKLENYPKGSDLLNDQLRLLAAETGANLVNTLGIAGACYISPQASFALGARELKDVDLKSTLGNTGNGDDKNQNIDKLEDDLTDMGLLSCPEVISILTDLKSILTSSPKDGVDWERVLGIAEDDGGAGIPNPKVPDPEKKDTTGDETGAGITPPVKKDEIGERDDEKFTKKKRDREVQPKEKKENGSINLDTVSLTLGNLYDSLTDDATKTGLILAKIVVDAQKVAKEVQEEGKKASNLNWKRPAKSSATVTGWTKTVETCLTKVTALQTKAKLRPGVQNGRPTVLFPPDPAAKEKVKNRTDLTKATVQAARDALEISRDAYHATQEFYNQAGDRVLEVQEKLDNLRIELKDLAQQKLDLSAVRDVLSNCIAYIIDLQDKIEVLIRFFTTVSILVETSMTKQVKPFQKYVNAASEEILQNGVYEAFLYDTIFQSVVGIAANYSVYEDIAIMYIRVHEEYLVEGNTLVLEMALHANSAGKEAKTIKEKQEQLSAYSKKASEGIKLIVKQTGETMTAGIPAQIAELDRLLKLAQDNGIAPLPETQKAIKETKKEVISKVKVQIGLKAPMIDYLCASKEERTRDTGKLAKAVTAGLPSHLDF</sequence>
<reference evidence="3 4" key="1">
    <citation type="submission" date="2019-10" db="EMBL/GenBank/DDBJ databases">
        <authorList>
            <person name="Palmer J.M."/>
        </authorList>
    </citation>
    <scope>NUCLEOTIDE SEQUENCE [LARGE SCALE GENOMIC DNA]</scope>
    <source>
        <strain evidence="3 4">TWF696</strain>
    </source>
</reference>
<dbReference type="Proteomes" id="UP001375240">
    <property type="component" value="Unassembled WGS sequence"/>
</dbReference>
<comment type="caution">
    <text evidence="3">The sequence shown here is derived from an EMBL/GenBank/DDBJ whole genome shotgun (WGS) entry which is preliminary data.</text>
</comment>
<gene>
    <name evidence="3" type="ORF">TWF696_009696</name>
</gene>
<evidence type="ECO:0000256" key="2">
    <source>
        <dbReference type="SAM" id="MobiDB-lite"/>
    </source>
</evidence>
<feature type="region of interest" description="Disordered" evidence="2">
    <location>
        <begin position="359"/>
        <end position="422"/>
    </location>
</feature>
<accession>A0AAV9UED9</accession>
<feature type="compositionally biased region" description="Basic and acidic residues" evidence="2">
    <location>
        <begin position="392"/>
        <end position="422"/>
    </location>
</feature>
<evidence type="ECO:0000313" key="3">
    <source>
        <dbReference type="EMBL" id="KAK6338891.1"/>
    </source>
</evidence>
<dbReference type="PANTHER" id="PTHR33488:SF2">
    <property type="entry name" value="EARLY ENDOSOME ANTIGEN 1-LIKE"/>
    <property type="match status" value="1"/>
</dbReference>
<keyword evidence="1" id="KW-0175">Coiled coil</keyword>
<feature type="coiled-coil region" evidence="1">
    <location>
        <begin position="566"/>
        <end position="600"/>
    </location>
</feature>
<dbReference type="PANTHER" id="PTHR33488">
    <property type="entry name" value="ZGC:162509"/>
    <property type="match status" value="1"/>
</dbReference>
<dbReference type="EMBL" id="JAVHNQ010000009">
    <property type="protein sequence ID" value="KAK6338891.1"/>
    <property type="molecule type" value="Genomic_DNA"/>
</dbReference>
<name>A0AAV9UED9_9PEZI</name>
<keyword evidence="4" id="KW-1185">Reference proteome</keyword>
<dbReference type="AlphaFoldDB" id="A0AAV9UED9"/>
<evidence type="ECO:0000313" key="4">
    <source>
        <dbReference type="Proteomes" id="UP001375240"/>
    </source>
</evidence>
<organism evidence="3 4">
    <name type="scientific">Orbilia brochopaga</name>
    <dbReference type="NCBI Taxonomy" id="3140254"/>
    <lineage>
        <taxon>Eukaryota</taxon>
        <taxon>Fungi</taxon>
        <taxon>Dikarya</taxon>
        <taxon>Ascomycota</taxon>
        <taxon>Pezizomycotina</taxon>
        <taxon>Orbiliomycetes</taxon>
        <taxon>Orbiliales</taxon>
        <taxon>Orbiliaceae</taxon>
        <taxon>Orbilia</taxon>
    </lineage>
</organism>
<proteinExistence type="predicted"/>